<dbReference type="Gramene" id="KXG28310">
    <property type="protein sequence ID" value="KXG28310"/>
    <property type="gene ID" value="SORBI_3005G108400"/>
</dbReference>
<keyword evidence="2" id="KW-1185">Reference proteome</keyword>
<sequence length="82" mass="9336">MLETSSSHSGHTLAGSVSVQELSCLHEKVPATIKFALEGEMPPYLLVKDMIWQCLSYSLQCSRGRNMEENIKPAMNSWHRKW</sequence>
<dbReference type="EMBL" id="CM000764">
    <property type="protein sequence ID" value="KXG28310.1"/>
    <property type="molecule type" value="Genomic_DNA"/>
</dbReference>
<dbReference type="AlphaFoldDB" id="A0A1B6PRN2"/>
<organism evidence="1 2">
    <name type="scientific">Sorghum bicolor</name>
    <name type="common">Sorghum</name>
    <name type="synonym">Sorghum vulgare</name>
    <dbReference type="NCBI Taxonomy" id="4558"/>
    <lineage>
        <taxon>Eukaryota</taxon>
        <taxon>Viridiplantae</taxon>
        <taxon>Streptophyta</taxon>
        <taxon>Embryophyta</taxon>
        <taxon>Tracheophyta</taxon>
        <taxon>Spermatophyta</taxon>
        <taxon>Magnoliopsida</taxon>
        <taxon>Liliopsida</taxon>
        <taxon>Poales</taxon>
        <taxon>Poaceae</taxon>
        <taxon>PACMAD clade</taxon>
        <taxon>Panicoideae</taxon>
        <taxon>Andropogonodae</taxon>
        <taxon>Andropogoneae</taxon>
        <taxon>Sorghinae</taxon>
        <taxon>Sorghum</taxon>
    </lineage>
</organism>
<reference evidence="1 2" key="1">
    <citation type="journal article" date="2009" name="Nature">
        <title>The Sorghum bicolor genome and the diversification of grasses.</title>
        <authorList>
            <person name="Paterson A.H."/>
            <person name="Bowers J.E."/>
            <person name="Bruggmann R."/>
            <person name="Dubchak I."/>
            <person name="Grimwood J."/>
            <person name="Gundlach H."/>
            <person name="Haberer G."/>
            <person name="Hellsten U."/>
            <person name="Mitros T."/>
            <person name="Poliakov A."/>
            <person name="Schmutz J."/>
            <person name="Spannagl M."/>
            <person name="Tang H."/>
            <person name="Wang X."/>
            <person name="Wicker T."/>
            <person name="Bharti A.K."/>
            <person name="Chapman J."/>
            <person name="Feltus F.A."/>
            <person name="Gowik U."/>
            <person name="Grigoriev I.V."/>
            <person name="Lyons E."/>
            <person name="Maher C.A."/>
            <person name="Martis M."/>
            <person name="Narechania A."/>
            <person name="Otillar R.P."/>
            <person name="Penning B.W."/>
            <person name="Salamov A.A."/>
            <person name="Wang Y."/>
            <person name="Zhang L."/>
            <person name="Carpita N.C."/>
            <person name="Freeling M."/>
            <person name="Gingle A.R."/>
            <person name="Hash C.T."/>
            <person name="Keller B."/>
            <person name="Klein P."/>
            <person name="Kresovich S."/>
            <person name="McCann M.C."/>
            <person name="Ming R."/>
            <person name="Peterson D.G."/>
            <person name="Mehboob-ur-Rahman"/>
            <person name="Ware D."/>
            <person name="Westhoff P."/>
            <person name="Mayer K.F."/>
            <person name="Messing J."/>
            <person name="Rokhsar D.S."/>
        </authorList>
    </citation>
    <scope>NUCLEOTIDE SEQUENCE [LARGE SCALE GENOMIC DNA]</scope>
    <source>
        <strain evidence="2">cv. BTx623</strain>
    </source>
</reference>
<accession>A0A1B6PRN2</accession>
<evidence type="ECO:0000313" key="2">
    <source>
        <dbReference type="Proteomes" id="UP000000768"/>
    </source>
</evidence>
<dbReference type="InParanoid" id="A0A1B6PRN2"/>
<dbReference type="Proteomes" id="UP000000768">
    <property type="component" value="Chromosome 5"/>
</dbReference>
<gene>
    <name evidence="1" type="ORF">SORBI_3005G108400</name>
</gene>
<protein>
    <submittedName>
        <fullName evidence="1">Uncharacterized protein</fullName>
    </submittedName>
</protein>
<name>A0A1B6PRN2_SORBI</name>
<evidence type="ECO:0000313" key="1">
    <source>
        <dbReference type="EMBL" id="KXG28310.1"/>
    </source>
</evidence>
<reference evidence="2" key="2">
    <citation type="journal article" date="2018" name="Plant J.">
        <title>The Sorghum bicolor reference genome: improved assembly, gene annotations, a transcriptome atlas, and signatures of genome organization.</title>
        <authorList>
            <person name="McCormick R.F."/>
            <person name="Truong S.K."/>
            <person name="Sreedasyam A."/>
            <person name="Jenkins J."/>
            <person name="Shu S."/>
            <person name="Sims D."/>
            <person name="Kennedy M."/>
            <person name="Amirebrahimi M."/>
            <person name="Weers B.D."/>
            <person name="McKinley B."/>
            <person name="Mattison A."/>
            <person name="Morishige D.T."/>
            <person name="Grimwood J."/>
            <person name="Schmutz J."/>
            <person name="Mullet J.E."/>
        </authorList>
    </citation>
    <scope>NUCLEOTIDE SEQUENCE [LARGE SCALE GENOMIC DNA]</scope>
    <source>
        <strain evidence="2">cv. BTx623</strain>
    </source>
</reference>
<proteinExistence type="predicted"/>